<organism evidence="1 2">
    <name type="scientific">Pseudomonas savastanoi pv. phaseolicola (strain 1448A / Race 6)</name>
    <name type="common">Pseudomonas syringae pv. phaseolicola (strain 1448A / Race 6)</name>
    <dbReference type="NCBI Taxonomy" id="264730"/>
    <lineage>
        <taxon>Bacteria</taxon>
        <taxon>Pseudomonadati</taxon>
        <taxon>Pseudomonadota</taxon>
        <taxon>Gammaproteobacteria</taxon>
        <taxon>Pseudomonadales</taxon>
        <taxon>Pseudomonadaceae</taxon>
        <taxon>Pseudomonas</taxon>
    </lineage>
</organism>
<accession>Q48KM5</accession>
<dbReference type="Proteomes" id="UP000000551">
    <property type="component" value="Chromosome"/>
</dbReference>
<sequence length="30" mass="3565">MQICLPRGLHAIFCKERAAFEWDVAYLKVR</sequence>
<evidence type="ECO:0000313" key="1">
    <source>
        <dbReference type="EMBL" id="AAZ34613.1"/>
    </source>
</evidence>
<dbReference type="AlphaFoldDB" id="Q48KM5"/>
<dbReference type="KEGG" id="psp:PSPPH_1817"/>
<dbReference type="HOGENOM" id="CLU_3404898_0_0_6"/>
<proteinExistence type="predicted"/>
<reference evidence="1 2" key="1">
    <citation type="journal article" date="2005" name="J. Bacteriol.">
        <title>Whole-genome sequence analysis of Pseudomonas syringae pv. phaseolicola 1448A reveals divergence among pathovars in genes involved in virulence and transposition.</title>
        <authorList>
            <person name="Joardar V."/>
            <person name="Lindeberg M."/>
            <person name="Jackson R.W."/>
            <person name="Selengut J."/>
            <person name="Dodson R."/>
            <person name="Brinkac L.M."/>
            <person name="Daugherty S.C."/>
            <person name="Deboy R."/>
            <person name="Durkin A.S."/>
            <person name="Giglio M.G."/>
            <person name="Madupu R."/>
            <person name="Nelson W.C."/>
            <person name="Rosovitz M.J."/>
            <person name="Sullivan S."/>
            <person name="Crabtree J."/>
            <person name="Creasy T."/>
            <person name="Davidsen T."/>
            <person name="Haft D.H."/>
            <person name="Zafar N."/>
            <person name="Zhou L."/>
            <person name="Halpin R."/>
            <person name="Holley T."/>
            <person name="Khouri H."/>
            <person name="Feldblyum T."/>
            <person name="White O."/>
            <person name="Fraser C.M."/>
            <person name="Chatterjee A.K."/>
            <person name="Cartinhour S."/>
            <person name="Schneider D.J."/>
            <person name="Mansfield J."/>
            <person name="Collmer A."/>
            <person name="Buell C.R."/>
        </authorList>
    </citation>
    <scope>NUCLEOTIDE SEQUENCE [LARGE SCALE GENOMIC DNA]</scope>
    <source>
        <strain evidence="2">1448A / Race 6</strain>
    </source>
</reference>
<gene>
    <name evidence="1" type="ordered locus">PSPPH_1817</name>
</gene>
<dbReference type="EMBL" id="CP000058">
    <property type="protein sequence ID" value="AAZ34613.1"/>
    <property type="molecule type" value="Genomic_DNA"/>
</dbReference>
<name>Q48KM5_PSE14</name>
<protein>
    <submittedName>
        <fullName evidence="1">Uncharacterized protein</fullName>
    </submittedName>
</protein>
<evidence type="ECO:0000313" key="2">
    <source>
        <dbReference type="Proteomes" id="UP000000551"/>
    </source>
</evidence>